<feature type="transmembrane region" description="Helical" evidence="6">
    <location>
        <begin position="80"/>
        <end position="105"/>
    </location>
</feature>
<evidence type="ECO:0000256" key="6">
    <source>
        <dbReference type="SAM" id="Phobius"/>
    </source>
</evidence>
<feature type="transmembrane region" description="Helical" evidence="6">
    <location>
        <begin position="158"/>
        <end position="177"/>
    </location>
</feature>
<dbReference type="GO" id="GO:0016020">
    <property type="term" value="C:membrane"/>
    <property type="evidence" value="ECO:0007669"/>
    <property type="project" value="UniProtKB-SubCell"/>
</dbReference>
<keyword evidence="5 6" id="KW-0472">Membrane</keyword>
<feature type="transmembrane region" description="Helical" evidence="6">
    <location>
        <begin position="389"/>
        <end position="412"/>
    </location>
</feature>
<protein>
    <submittedName>
        <fullName evidence="7">Uncharacterized protein</fullName>
    </submittedName>
</protein>
<dbReference type="Gene3D" id="1.20.1730.10">
    <property type="entry name" value="Sodium/glucose cotransporter"/>
    <property type="match status" value="1"/>
</dbReference>
<feature type="transmembrane region" description="Helical" evidence="6">
    <location>
        <begin position="12"/>
        <end position="31"/>
    </location>
</feature>
<dbReference type="InterPro" id="IPR001734">
    <property type="entry name" value="Na/solute_symporter"/>
</dbReference>
<dbReference type="EMBL" id="BTSY01000002">
    <property type="protein sequence ID" value="GMT13704.1"/>
    <property type="molecule type" value="Genomic_DNA"/>
</dbReference>
<feature type="non-terminal residue" evidence="7">
    <location>
        <position position="1"/>
    </location>
</feature>
<dbReference type="GO" id="GO:0022857">
    <property type="term" value="F:transmembrane transporter activity"/>
    <property type="evidence" value="ECO:0007669"/>
    <property type="project" value="InterPro"/>
</dbReference>
<feature type="transmembrane region" description="Helical" evidence="6">
    <location>
        <begin position="126"/>
        <end position="152"/>
    </location>
</feature>
<name>A0AAV5V722_9BILA</name>
<feature type="transmembrane region" description="Helical" evidence="6">
    <location>
        <begin position="424"/>
        <end position="443"/>
    </location>
</feature>
<comment type="similarity">
    <text evidence="2">Belongs to the sodium:solute symporter (SSF) (TC 2.A.21) family.</text>
</comment>
<evidence type="ECO:0000256" key="3">
    <source>
        <dbReference type="ARBA" id="ARBA00022692"/>
    </source>
</evidence>
<dbReference type="Proteomes" id="UP001432322">
    <property type="component" value="Unassembled WGS sequence"/>
</dbReference>
<keyword evidence="4 6" id="KW-1133">Transmembrane helix</keyword>
<feature type="transmembrane region" description="Helical" evidence="6">
    <location>
        <begin position="217"/>
        <end position="239"/>
    </location>
</feature>
<feature type="transmembrane region" description="Helical" evidence="6">
    <location>
        <begin position="359"/>
        <end position="383"/>
    </location>
</feature>
<dbReference type="PROSITE" id="PS50283">
    <property type="entry name" value="NA_SOLUT_SYMP_3"/>
    <property type="match status" value="1"/>
</dbReference>
<dbReference type="AlphaFoldDB" id="A0AAV5V722"/>
<feature type="transmembrane region" description="Helical" evidence="6">
    <location>
        <begin position="52"/>
        <end position="74"/>
    </location>
</feature>
<feature type="non-terminal residue" evidence="7">
    <location>
        <position position="499"/>
    </location>
</feature>
<feature type="transmembrane region" description="Helical" evidence="6">
    <location>
        <begin position="313"/>
        <end position="338"/>
    </location>
</feature>
<comment type="subcellular location">
    <subcellularLocation>
        <location evidence="1">Membrane</location>
        <topology evidence="1">Multi-pass membrane protein</topology>
    </subcellularLocation>
</comment>
<evidence type="ECO:0000313" key="7">
    <source>
        <dbReference type="EMBL" id="GMT13704.1"/>
    </source>
</evidence>
<evidence type="ECO:0000256" key="4">
    <source>
        <dbReference type="ARBA" id="ARBA00022989"/>
    </source>
</evidence>
<evidence type="ECO:0000256" key="1">
    <source>
        <dbReference type="ARBA" id="ARBA00004141"/>
    </source>
</evidence>
<accession>A0AAV5V722</accession>
<evidence type="ECO:0000313" key="8">
    <source>
        <dbReference type="Proteomes" id="UP001432322"/>
    </source>
</evidence>
<feature type="transmembrane region" description="Helical" evidence="6">
    <location>
        <begin position="260"/>
        <end position="283"/>
    </location>
</feature>
<sequence>APLTPFSPGPNFLYMSPLIMLVAIPMAYGIFGVKKARLRSPIHFQQGTLGTSAWRAALSMALIAIIPFTIWTHFVNSASALLYLLGCFKAILLVTLTTSNILHYIPSPSVYKYIALRFHSRHLRHLLSALQLVVSVVSSYLLLHFCSLSIALLTTLPVQALTPLLAFSSLFAVLFSGQSNIMTPIFVVALTICAAGLGMFIYFSVEDVTSLQALLPLRFSIAPSLFSFVLGFLFTLYQLTASPTVYQLYFSLSTRHKLRLCFILYGVFLLVSGIFIFLLSSLYGDFLSRNCHLTYSLSSLFQFIKYTLHPHSFLSYAVCAALHIIPLTILQLILLSSTSHLWEEFARGRFSSLSAGKQLAVLQVTTFLLCVLLTASVLLLEYFRAPFHLIVPLVFYFISCLTTIIATAFLVGHYLPFSNSKGSLSAFLLTLLLLIALSSLHLLHNHLPVFESICKLTAKELNGEQKSVSLDVAGPLLARFVTSVSQLPLYTHPLLLSTV</sequence>
<keyword evidence="8" id="KW-1185">Reference proteome</keyword>
<comment type="caution">
    <text evidence="7">The sequence shown here is derived from an EMBL/GenBank/DDBJ whole genome shotgun (WGS) entry which is preliminary data.</text>
</comment>
<evidence type="ECO:0000256" key="5">
    <source>
        <dbReference type="ARBA" id="ARBA00023136"/>
    </source>
</evidence>
<gene>
    <name evidence="7" type="ORF">PFISCL1PPCAC_5001</name>
</gene>
<keyword evidence="3 6" id="KW-0812">Transmembrane</keyword>
<dbReference type="InterPro" id="IPR038377">
    <property type="entry name" value="Na/Glc_symporter_sf"/>
</dbReference>
<reference evidence="7" key="1">
    <citation type="submission" date="2023-10" db="EMBL/GenBank/DDBJ databases">
        <title>Genome assembly of Pristionchus species.</title>
        <authorList>
            <person name="Yoshida K."/>
            <person name="Sommer R.J."/>
        </authorList>
    </citation>
    <scope>NUCLEOTIDE SEQUENCE</scope>
    <source>
        <strain evidence="7">RS5133</strain>
    </source>
</reference>
<evidence type="ECO:0000256" key="2">
    <source>
        <dbReference type="ARBA" id="ARBA00006434"/>
    </source>
</evidence>
<proteinExistence type="inferred from homology"/>
<feature type="transmembrane region" description="Helical" evidence="6">
    <location>
        <begin position="184"/>
        <end position="205"/>
    </location>
</feature>
<organism evidence="7 8">
    <name type="scientific">Pristionchus fissidentatus</name>
    <dbReference type="NCBI Taxonomy" id="1538716"/>
    <lineage>
        <taxon>Eukaryota</taxon>
        <taxon>Metazoa</taxon>
        <taxon>Ecdysozoa</taxon>
        <taxon>Nematoda</taxon>
        <taxon>Chromadorea</taxon>
        <taxon>Rhabditida</taxon>
        <taxon>Rhabditina</taxon>
        <taxon>Diplogasteromorpha</taxon>
        <taxon>Diplogasteroidea</taxon>
        <taxon>Neodiplogasteridae</taxon>
        <taxon>Pristionchus</taxon>
    </lineage>
</organism>